<evidence type="ECO:0000256" key="2">
    <source>
        <dbReference type="ARBA" id="ARBA00005887"/>
    </source>
</evidence>
<feature type="transmembrane region" description="Helical" evidence="8">
    <location>
        <begin position="12"/>
        <end position="34"/>
    </location>
</feature>
<feature type="transmembrane region" description="Helical" evidence="8">
    <location>
        <begin position="173"/>
        <end position="194"/>
    </location>
</feature>
<keyword evidence="5 8" id="KW-1133">Transmembrane helix</keyword>
<evidence type="ECO:0000313" key="11">
    <source>
        <dbReference type="Proteomes" id="UP000238392"/>
    </source>
</evidence>
<dbReference type="RefSeq" id="WP_106263687.1">
    <property type="nucleotide sequence ID" value="NZ_PVTQ01000004.1"/>
</dbReference>
<dbReference type="Gene3D" id="1.10.3430.10">
    <property type="entry name" value="Ammonium transporter AmtB like domains"/>
    <property type="match status" value="1"/>
</dbReference>
<comment type="subcellular location">
    <subcellularLocation>
        <location evidence="1">Membrane</location>
        <topology evidence="1">Multi-pass membrane protein</topology>
    </subcellularLocation>
</comment>
<reference evidence="10 11" key="1">
    <citation type="submission" date="2018-03" db="EMBL/GenBank/DDBJ databases">
        <title>Genomic Encyclopedia of Archaeal and Bacterial Type Strains, Phase II (KMG-II): from individual species to whole genera.</title>
        <authorList>
            <person name="Goeker M."/>
        </authorList>
    </citation>
    <scope>NUCLEOTIDE SEQUENCE [LARGE SCALE GENOMIC DNA]</scope>
    <source>
        <strain evidence="10 11">DSM 100212</strain>
    </source>
</reference>
<evidence type="ECO:0000256" key="6">
    <source>
        <dbReference type="ARBA" id="ARBA00023136"/>
    </source>
</evidence>
<comment type="similarity">
    <text evidence="2">Belongs to the ammonia transporter channel (TC 1.A.11.2) family.</text>
</comment>
<dbReference type="Pfam" id="PF00909">
    <property type="entry name" value="Ammonium_transp"/>
    <property type="match status" value="1"/>
</dbReference>
<dbReference type="PANTHER" id="PTHR11730:SF6">
    <property type="entry name" value="AMMONIUM TRANSPORTER"/>
    <property type="match status" value="1"/>
</dbReference>
<keyword evidence="7" id="KW-0924">Ammonia transport</keyword>
<feature type="transmembrane region" description="Helical" evidence="8">
    <location>
        <begin position="284"/>
        <end position="304"/>
    </location>
</feature>
<feature type="transmembrane region" description="Helical" evidence="8">
    <location>
        <begin position="368"/>
        <end position="388"/>
    </location>
</feature>
<feature type="transmembrane region" description="Helical" evidence="8">
    <location>
        <begin position="55"/>
        <end position="77"/>
    </location>
</feature>
<keyword evidence="11" id="KW-1185">Reference proteome</keyword>
<feature type="transmembrane region" description="Helical" evidence="8">
    <location>
        <begin position="311"/>
        <end position="330"/>
    </location>
</feature>
<sequence length="484" mass="51557">MGGELASYDRALIFGVYTAINVIVFISGVLIFMMQAGFMLLETGAMSRKNAINNIFKNFIDLCVCGIFFYWFGYPIVQGDSIVVDWMRDLGFANRIESNSPGPVVSLNSDIALFFNFAFAATCVTICSGAVTGRIATYAYLVFGAVFSAFVYPIVAFTVWNADGLLHGVLHDFAGSVVVHALGGFAGLAGAIMLRPRIGEFGYGKGQVDAFRFAGSSVSNASHNIPLSALGVFMLWIGWYGFNAGSTFAAGFDLSGIDLSGAMVAPEQFADAVFNQLVDGFGTVIINTTLAPCAAVFAVMAFFIVKQEKLYISDMLNGALAGLVGITANADAATAAQAMVIGVISGFVYILTVMALYKAKIDDPVGAFPVHGTTGVMAAGLFALTTGSMETGPTVFGTQIFYAAMIAAFGFFSALITFWISSRIMYVIKVLGKSKHFDYGLMPRNHLRVTPEQELAGMDKEIHGQDAYAIHINAPGKLQTARGN</sequence>
<comment type="caution">
    <text evidence="10">The sequence shown here is derived from an EMBL/GenBank/DDBJ whole genome shotgun (WGS) entry which is preliminary data.</text>
</comment>
<keyword evidence="3" id="KW-0813">Transport</keyword>
<evidence type="ECO:0000256" key="8">
    <source>
        <dbReference type="SAM" id="Phobius"/>
    </source>
</evidence>
<feature type="transmembrane region" description="Helical" evidence="8">
    <location>
        <begin position="400"/>
        <end position="420"/>
    </location>
</feature>
<feature type="transmembrane region" description="Helical" evidence="8">
    <location>
        <begin position="225"/>
        <end position="242"/>
    </location>
</feature>
<evidence type="ECO:0000256" key="1">
    <source>
        <dbReference type="ARBA" id="ARBA00004141"/>
    </source>
</evidence>
<evidence type="ECO:0000256" key="5">
    <source>
        <dbReference type="ARBA" id="ARBA00022989"/>
    </source>
</evidence>
<accession>A0A2T0WWT5</accession>
<name>A0A2T0WWT5_9RHOB</name>
<feature type="transmembrane region" description="Helical" evidence="8">
    <location>
        <begin position="336"/>
        <end position="356"/>
    </location>
</feature>
<dbReference type="Proteomes" id="UP000238392">
    <property type="component" value="Unassembled WGS sequence"/>
</dbReference>
<organism evidence="10 11">
    <name type="scientific">Donghicola tyrosinivorans</name>
    <dbReference type="NCBI Taxonomy" id="1652492"/>
    <lineage>
        <taxon>Bacteria</taxon>
        <taxon>Pseudomonadati</taxon>
        <taxon>Pseudomonadota</taxon>
        <taxon>Alphaproteobacteria</taxon>
        <taxon>Rhodobacterales</taxon>
        <taxon>Roseobacteraceae</taxon>
        <taxon>Donghicola</taxon>
    </lineage>
</organism>
<evidence type="ECO:0000256" key="3">
    <source>
        <dbReference type="ARBA" id="ARBA00022448"/>
    </source>
</evidence>
<gene>
    <name evidence="10" type="ORF">CLV74_104180</name>
</gene>
<keyword evidence="4 8" id="KW-0812">Transmembrane</keyword>
<feature type="transmembrane region" description="Helical" evidence="8">
    <location>
        <begin position="138"/>
        <end position="161"/>
    </location>
</feature>
<proteinExistence type="inferred from homology"/>
<dbReference type="EMBL" id="PVTQ01000004">
    <property type="protein sequence ID" value="PRY91162.1"/>
    <property type="molecule type" value="Genomic_DNA"/>
</dbReference>
<dbReference type="GO" id="GO:0008519">
    <property type="term" value="F:ammonium channel activity"/>
    <property type="evidence" value="ECO:0007669"/>
    <property type="project" value="InterPro"/>
</dbReference>
<evidence type="ECO:0000256" key="4">
    <source>
        <dbReference type="ARBA" id="ARBA00022692"/>
    </source>
</evidence>
<evidence type="ECO:0000256" key="7">
    <source>
        <dbReference type="ARBA" id="ARBA00023177"/>
    </source>
</evidence>
<dbReference type="InterPro" id="IPR024041">
    <property type="entry name" value="NH4_transpt_AmtB-like_dom"/>
</dbReference>
<dbReference type="SUPFAM" id="SSF111352">
    <property type="entry name" value="Ammonium transporter"/>
    <property type="match status" value="1"/>
</dbReference>
<evidence type="ECO:0000313" key="10">
    <source>
        <dbReference type="EMBL" id="PRY91162.1"/>
    </source>
</evidence>
<protein>
    <submittedName>
        <fullName evidence="10">Amt family ammonium transporter</fullName>
    </submittedName>
</protein>
<evidence type="ECO:0000259" key="9">
    <source>
        <dbReference type="Pfam" id="PF00909"/>
    </source>
</evidence>
<dbReference type="GO" id="GO:0097272">
    <property type="term" value="P:ammonium homeostasis"/>
    <property type="evidence" value="ECO:0007669"/>
    <property type="project" value="TreeGrafter"/>
</dbReference>
<dbReference type="PANTHER" id="PTHR11730">
    <property type="entry name" value="AMMONIUM TRANSPORTER"/>
    <property type="match status" value="1"/>
</dbReference>
<dbReference type="OrthoDB" id="9814202at2"/>
<dbReference type="AlphaFoldDB" id="A0A2T0WWT5"/>
<dbReference type="GO" id="GO:0016020">
    <property type="term" value="C:membrane"/>
    <property type="evidence" value="ECO:0007669"/>
    <property type="project" value="UniProtKB-SubCell"/>
</dbReference>
<keyword evidence="6 8" id="KW-0472">Membrane</keyword>
<dbReference type="InterPro" id="IPR029020">
    <property type="entry name" value="Ammonium/urea_transptr"/>
</dbReference>
<feature type="transmembrane region" description="Helical" evidence="8">
    <location>
        <begin position="111"/>
        <end position="131"/>
    </location>
</feature>
<feature type="domain" description="Ammonium transporter AmtB-like" evidence="9">
    <location>
        <begin position="23"/>
        <end position="468"/>
    </location>
</feature>